<evidence type="ECO:0000256" key="3">
    <source>
        <dbReference type="ARBA" id="ARBA00022519"/>
    </source>
</evidence>
<keyword evidence="7" id="KW-0143">Chaperone</keyword>
<keyword evidence="11 14" id="KW-0413">Isomerase</keyword>
<evidence type="ECO:0000313" key="14">
    <source>
        <dbReference type="EMBL" id="SFG40515.1"/>
    </source>
</evidence>
<keyword evidence="2" id="KW-1003">Cell membrane</keyword>
<dbReference type="GO" id="GO:0005886">
    <property type="term" value="C:plasma membrane"/>
    <property type="evidence" value="ECO:0007669"/>
    <property type="project" value="UniProtKB-SubCell"/>
</dbReference>
<feature type="domain" description="PpiC" evidence="13">
    <location>
        <begin position="266"/>
        <end position="365"/>
    </location>
</feature>
<evidence type="ECO:0000256" key="8">
    <source>
        <dbReference type="ARBA" id="ARBA00038408"/>
    </source>
</evidence>
<dbReference type="InterPro" id="IPR027304">
    <property type="entry name" value="Trigger_fact/SurA_dom_sf"/>
</dbReference>
<dbReference type="PANTHER" id="PTHR47529:SF1">
    <property type="entry name" value="PERIPLASMIC CHAPERONE PPID"/>
    <property type="match status" value="1"/>
</dbReference>
<keyword evidence="5 12" id="KW-1133">Transmembrane helix</keyword>
<evidence type="ECO:0000256" key="12">
    <source>
        <dbReference type="SAM" id="Phobius"/>
    </source>
</evidence>
<keyword evidence="15" id="KW-1185">Reference proteome</keyword>
<dbReference type="Gene3D" id="1.10.4030.10">
    <property type="entry name" value="Porin chaperone SurA, peptide-binding domain"/>
    <property type="match status" value="1"/>
</dbReference>
<name>A0A1I2RIM9_9GAMM</name>
<dbReference type="PROSITE" id="PS01096">
    <property type="entry name" value="PPIC_PPIASE_1"/>
    <property type="match status" value="1"/>
</dbReference>
<keyword evidence="3" id="KW-0997">Cell inner membrane</keyword>
<sequence>MLQSIRDSSQSIVAKVIVGLIIVTFALFGVESLVSLTAESNAPATVNGEEITQQELYQATELQRRQLLSQMGEDADPALLDDGLISAMVLDSLIEQKSLLLAAEDKNMIISDRMIDQMIINTPDFQVEGQFNRNQFEAALRNAGFTPLMYRDLLRKERLVEQQRNAYQLSAFAVPSELDRIVALDRQTRDISYFILPLASAEKNIKVSEEDVRAKYEAEKSTLTTLEQVAIEYILLDKNDLRENVEVSDAELKAQYDQFLASYQAEEQRAVAHILVEVTAEQDDEAALKKIQALQARIQAGEAFEALAKSESDDLGSAAAGGDLGLNGKGVFSAPFEESMFALAVNEVSEPVRTEFGYHLIKVTGISEKELPDFAEMKYKLTDDILDQKVEAIYVERLELMADITFSAGDLIEPAEVMGLAIQESGPFDRAGGEMDITRNAKVVAAAFSDDLIKERINSTPIELDKERTVVVRVKTHFEPRVQAFDEVAAMLKQELIEQLAGDELEAKAQQAVSELITGKAMTEVAAGAEVVQLSAVSRASDDLPESVRSLAFSLAKPEAGRIVASTTELDDGSVAVVLLNKVNLPEVALTDDEKKSMAIFLGTRFGQQEYQSLLTQLKNAAEIEKK</sequence>
<dbReference type="Proteomes" id="UP000198623">
    <property type="component" value="Unassembled WGS sequence"/>
</dbReference>
<evidence type="ECO:0000256" key="6">
    <source>
        <dbReference type="ARBA" id="ARBA00023136"/>
    </source>
</evidence>
<evidence type="ECO:0000256" key="5">
    <source>
        <dbReference type="ARBA" id="ARBA00022989"/>
    </source>
</evidence>
<comment type="similarity">
    <text evidence="8">Belongs to the PpiD chaperone family.</text>
</comment>
<dbReference type="SUPFAM" id="SSF54534">
    <property type="entry name" value="FKBP-like"/>
    <property type="match status" value="1"/>
</dbReference>
<dbReference type="Pfam" id="PF00639">
    <property type="entry name" value="Rotamase"/>
    <property type="match status" value="1"/>
</dbReference>
<accession>A0A1I2RIM9</accession>
<evidence type="ECO:0000313" key="15">
    <source>
        <dbReference type="Proteomes" id="UP000198623"/>
    </source>
</evidence>
<evidence type="ECO:0000256" key="10">
    <source>
        <dbReference type="ARBA" id="ARBA00042775"/>
    </source>
</evidence>
<protein>
    <recommendedName>
        <fullName evidence="9">Periplasmic chaperone PpiD</fullName>
    </recommendedName>
    <alternativeName>
        <fullName evidence="10">Periplasmic folding chaperone</fullName>
    </alternativeName>
</protein>
<dbReference type="InterPro" id="IPR046357">
    <property type="entry name" value="PPIase_dom_sf"/>
</dbReference>
<dbReference type="PROSITE" id="PS50198">
    <property type="entry name" value="PPIC_PPIASE_2"/>
    <property type="match status" value="1"/>
</dbReference>
<dbReference type="EMBL" id="FOOU01000006">
    <property type="protein sequence ID" value="SFG40515.1"/>
    <property type="molecule type" value="Genomic_DNA"/>
</dbReference>
<keyword evidence="6 12" id="KW-0472">Membrane</keyword>
<dbReference type="AlphaFoldDB" id="A0A1I2RIM9"/>
<proteinExistence type="inferred from homology"/>
<evidence type="ECO:0000256" key="2">
    <source>
        <dbReference type="ARBA" id="ARBA00022475"/>
    </source>
</evidence>
<keyword evidence="4 12" id="KW-0812">Transmembrane</keyword>
<evidence type="ECO:0000259" key="13">
    <source>
        <dbReference type="PROSITE" id="PS50198"/>
    </source>
</evidence>
<evidence type="ECO:0000256" key="7">
    <source>
        <dbReference type="ARBA" id="ARBA00023186"/>
    </source>
</evidence>
<evidence type="ECO:0000256" key="11">
    <source>
        <dbReference type="PROSITE-ProRule" id="PRU00278"/>
    </source>
</evidence>
<dbReference type="InterPro" id="IPR023058">
    <property type="entry name" value="PPIase_PpiC_CS"/>
</dbReference>
<dbReference type="OrthoDB" id="9812372at2"/>
<dbReference type="GO" id="GO:0003755">
    <property type="term" value="F:peptidyl-prolyl cis-trans isomerase activity"/>
    <property type="evidence" value="ECO:0007669"/>
    <property type="project" value="UniProtKB-KW"/>
</dbReference>
<dbReference type="Pfam" id="PF13624">
    <property type="entry name" value="SurA_N_3"/>
    <property type="match status" value="1"/>
</dbReference>
<evidence type="ECO:0000256" key="9">
    <source>
        <dbReference type="ARBA" id="ARBA00040743"/>
    </source>
</evidence>
<dbReference type="RefSeq" id="WP_090727847.1">
    <property type="nucleotide sequence ID" value="NZ_FOOU01000006.1"/>
</dbReference>
<dbReference type="PANTHER" id="PTHR47529">
    <property type="entry name" value="PEPTIDYL-PROLYL CIS-TRANS ISOMERASE D"/>
    <property type="match status" value="1"/>
</dbReference>
<dbReference type="SUPFAM" id="SSF109998">
    <property type="entry name" value="Triger factor/SurA peptide-binding domain-like"/>
    <property type="match status" value="1"/>
</dbReference>
<dbReference type="Gene3D" id="3.10.50.40">
    <property type="match status" value="1"/>
</dbReference>
<comment type="subcellular location">
    <subcellularLocation>
        <location evidence="1">Cell inner membrane</location>
        <topology evidence="1">Single-pass type II membrane protein</topology>
        <orientation evidence="1">Periplasmic side</orientation>
    </subcellularLocation>
</comment>
<gene>
    <name evidence="14" type="ORF">SAMN05216175_106138</name>
</gene>
<keyword evidence="11" id="KW-0697">Rotamase</keyword>
<evidence type="ECO:0000256" key="1">
    <source>
        <dbReference type="ARBA" id="ARBA00004382"/>
    </source>
</evidence>
<dbReference type="InterPro" id="IPR052029">
    <property type="entry name" value="PpiD_chaperone"/>
</dbReference>
<dbReference type="InterPro" id="IPR000297">
    <property type="entry name" value="PPIase_PpiC"/>
</dbReference>
<dbReference type="STRING" id="1045558.SAMN05216175_106138"/>
<reference evidence="15" key="1">
    <citation type="submission" date="2016-10" db="EMBL/GenBank/DDBJ databases">
        <authorList>
            <person name="Varghese N."/>
            <person name="Submissions S."/>
        </authorList>
    </citation>
    <scope>NUCLEOTIDE SEQUENCE [LARGE SCALE GENOMIC DNA]</scope>
    <source>
        <strain evidence="15">CGMCC 1.10971</strain>
    </source>
</reference>
<evidence type="ECO:0000256" key="4">
    <source>
        <dbReference type="ARBA" id="ARBA00022692"/>
    </source>
</evidence>
<organism evidence="14 15">
    <name type="scientific">Neptunomonas qingdaonensis</name>
    <dbReference type="NCBI Taxonomy" id="1045558"/>
    <lineage>
        <taxon>Bacteria</taxon>
        <taxon>Pseudomonadati</taxon>
        <taxon>Pseudomonadota</taxon>
        <taxon>Gammaproteobacteria</taxon>
        <taxon>Oceanospirillales</taxon>
        <taxon>Oceanospirillaceae</taxon>
        <taxon>Neptunomonas</taxon>
    </lineage>
</organism>
<feature type="transmembrane region" description="Helical" evidence="12">
    <location>
        <begin position="12"/>
        <end position="30"/>
    </location>
</feature>